<dbReference type="KEGG" id="cpau:EHF44_23290"/>
<dbReference type="EMBL" id="CP033970">
    <property type="protein sequence ID" value="AZG16320.1"/>
    <property type="molecule type" value="Genomic_DNA"/>
</dbReference>
<feature type="compositionally biased region" description="Low complexity" evidence="3">
    <location>
        <begin position="370"/>
        <end position="388"/>
    </location>
</feature>
<dbReference type="NCBIfam" id="TIGR01730">
    <property type="entry name" value="RND_mfp"/>
    <property type="match status" value="1"/>
</dbReference>
<dbReference type="Gene3D" id="2.40.420.20">
    <property type="match status" value="1"/>
</dbReference>
<dbReference type="GO" id="GO:0046677">
    <property type="term" value="P:response to antibiotic"/>
    <property type="evidence" value="ECO:0007669"/>
    <property type="project" value="TreeGrafter"/>
</dbReference>
<feature type="signal peptide" evidence="4">
    <location>
        <begin position="1"/>
        <end position="23"/>
    </location>
</feature>
<evidence type="ECO:0000313" key="9">
    <source>
        <dbReference type="EMBL" id="AZG16320.1"/>
    </source>
</evidence>
<dbReference type="Pfam" id="PF25876">
    <property type="entry name" value="HH_MFP_RND"/>
    <property type="match status" value="1"/>
</dbReference>
<feature type="chain" id="PRO_5017936884" evidence="4">
    <location>
        <begin position="24"/>
        <end position="414"/>
    </location>
</feature>
<feature type="region of interest" description="Disordered" evidence="3">
    <location>
        <begin position="370"/>
        <end position="414"/>
    </location>
</feature>
<dbReference type="InterPro" id="IPR058625">
    <property type="entry name" value="MdtA-like_BSH"/>
</dbReference>
<dbReference type="Pfam" id="PF25917">
    <property type="entry name" value="BSH_RND"/>
    <property type="match status" value="1"/>
</dbReference>
<feature type="compositionally biased region" description="Pro residues" evidence="3">
    <location>
        <begin position="389"/>
        <end position="398"/>
    </location>
</feature>
<organism evidence="9 10">
    <name type="scientific">Cupriavidus pauculus</name>
    <dbReference type="NCBI Taxonomy" id="82633"/>
    <lineage>
        <taxon>Bacteria</taxon>
        <taxon>Pseudomonadati</taxon>
        <taxon>Pseudomonadota</taxon>
        <taxon>Betaproteobacteria</taxon>
        <taxon>Burkholderiales</taxon>
        <taxon>Burkholderiaceae</taxon>
        <taxon>Cupriavidus</taxon>
    </lineage>
</organism>
<evidence type="ECO:0000256" key="2">
    <source>
        <dbReference type="ARBA" id="ARBA00009477"/>
    </source>
</evidence>
<evidence type="ECO:0000256" key="4">
    <source>
        <dbReference type="SAM" id="SignalP"/>
    </source>
</evidence>
<dbReference type="Pfam" id="PF25944">
    <property type="entry name" value="Beta-barrel_RND"/>
    <property type="match status" value="1"/>
</dbReference>
<dbReference type="RefSeq" id="WP_124686050.1">
    <property type="nucleotide sequence ID" value="NZ_CP033970.1"/>
</dbReference>
<evidence type="ECO:0000256" key="3">
    <source>
        <dbReference type="SAM" id="MobiDB-lite"/>
    </source>
</evidence>
<dbReference type="Gene3D" id="1.10.287.470">
    <property type="entry name" value="Helix hairpin bin"/>
    <property type="match status" value="1"/>
</dbReference>
<name>A0A3G8H8A4_9BURK</name>
<dbReference type="Proteomes" id="UP000270411">
    <property type="component" value="Chromosome 2"/>
</dbReference>
<feature type="compositionally biased region" description="Low complexity" evidence="3">
    <location>
        <begin position="399"/>
        <end position="414"/>
    </location>
</feature>
<dbReference type="Gene3D" id="2.40.50.100">
    <property type="match status" value="1"/>
</dbReference>
<keyword evidence="4" id="KW-0732">Signal</keyword>
<dbReference type="GO" id="GO:0030313">
    <property type="term" value="C:cell envelope"/>
    <property type="evidence" value="ECO:0007669"/>
    <property type="project" value="UniProtKB-SubCell"/>
</dbReference>
<dbReference type="Pfam" id="PF25967">
    <property type="entry name" value="RND-MFP_C"/>
    <property type="match status" value="1"/>
</dbReference>
<feature type="domain" description="Multidrug resistance protein MdtA-like beta-barrel" evidence="7">
    <location>
        <begin position="211"/>
        <end position="298"/>
    </location>
</feature>
<dbReference type="InterPro" id="IPR058626">
    <property type="entry name" value="MdtA-like_b-barrel"/>
</dbReference>
<dbReference type="SUPFAM" id="SSF111369">
    <property type="entry name" value="HlyD-like secretion proteins"/>
    <property type="match status" value="1"/>
</dbReference>
<feature type="domain" description="Multidrug resistance protein MdtA-like barrel-sandwich hybrid" evidence="6">
    <location>
        <begin position="66"/>
        <end position="201"/>
    </location>
</feature>
<dbReference type="InterPro" id="IPR058624">
    <property type="entry name" value="MdtA-like_HH"/>
</dbReference>
<evidence type="ECO:0000259" key="8">
    <source>
        <dbReference type="Pfam" id="PF25967"/>
    </source>
</evidence>
<evidence type="ECO:0000256" key="1">
    <source>
        <dbReference type="ARBA" id="ARBA00004196"/>
    </source>
</evidence>
<dbReference type="InterPro" id="IPR006143">
    <property type="entry name" value="RND_pump_MFP"/>
</dbReference>
<evidence type="ECO:0000259" key="7">
    <source>
        <dbReference type="Pfam" id="PF25944"/>
    </source>
</evidence>
<dbReference type="GO" id="GO:0022857">
    <property type="term" value="F:transmembrane transporter activity"/>
    <property type="evidence" value="ECO:0007669"/>
    <property type="project" value="InterPro"/>
</dbReference>
<proteinExistence type="inferred from homology"/>
<dbReference type="Gene3D" id="2.40.30.170">
    <property type="match status" value="1"/>
</dbReference>
<dbReference type="GO" id="GO:0005886">
    <property type="term" value="C:plasma membrane"/>
    <property type="evidence" value="ECO:0007669"/>
    <property type="project" value="TreeGrafter"/>
</dbReference>
<dbReference type="InterPro" id="IPR058627">
    <property type="entry name" value="MdtA-like_C"/>
</dbReference>
<evidence type="ECO:0000259" key="6">
    <source>
        <dbReference type="Pfam" id="PF25917"/>
    </source>
</evidence>
<comment type="subcellular location">
    <subcellularLocation>
        <location evidence="1">Cell envelope</location>
    </subcellularLocation>
</comment>
<evidence type="ECO:0000259" key="5">
    <source>
        <dbReference type="Pfam" id="PF25876"/>
    </source>
</evidence>
<comment type="similarity">
    <text evidence="2">Belongs to the membrane fusion protein (MFP) (TC 8.A.1) family.</text>
</comment>
<dbReference type="OrthoDB" id="9783047at2"/>
<reference evidence="10" key="1">
    <citation type="submission" date="2018-11" db="EMBL/GenBank/DDBJ databases">
        <title>FDA dAtabase for Regulatory Grade micrObial Sequences (FDA-ARGOS): Supporting development and validation of Infectious Disease Dx tests.</title>
        <authorList>
            <person name="Goldberg B."/>
            <person name="Campos J."/>
            <person name="Tallon L."/>
            <person name="Sadzewicz L."/>
            <person name="Zhao X."/>
            <person name="Vavikolanu K."/>
            <person name="Mehta A."/>
            <person name="Aluvathingal J."/>
            <person name="Nadendla S."/>
            <person name="Geyer C."/>
            <person name="Nandy P."/>
            <person name="Yan Y."/>
            <person name="Sichtig H."/>
        </authorList>
    </citation>
    <scope>NUCLEOTIDE SEQUENCE [LARGE SCALE GENOMIC DNA]</scope>
    <source>
        <strain evidence="10">FDAARGOS_614</strain>
    </source>
</reference>
<feature type="domain" description="Multidrug resistance protein MdtA-like C-terminal permuted SH3" evidence="8">
    <location>
        <begin position="306"/>
        <end position="363"/>
    </location>
</feature>
<dbReference type="PANTHER" id="PTHR30158">
    <property type="entry name" value="ACRA/E-RELATED COMPONENT OF DRUG EFFLUX TRANSPORTER"/>
    <property type="match status" value="1"/>
</dbReference>
<protein>
    <submittedName>
        <fullName evidence="9">Efflux RND transporter periplasmic adaptor subunit</fullName>
    </submittedName>
</protein>
<dbReference type="FunFam" id="2.40.420.20:FF:000001">
    <property type="entry name" value="Efflux RND transporter periplasmic adaptor subunit"/>
    <property type="match status" value="1"/>
</dbReference>
<evidence type="ECO:0000313" key="10">
    <source>
        <dbReference type="Proteomes" id="UP000270411"/>
    </source>
</evidence>
<dbReference type="AlphaFoldDB" id="A0A3G8H8A4"/>
<sequence length="414" mass="43507">MASGLQSMRGLGVWLAAAGLALAACNRHEAKAPAAPPVTEVGVVKVALRDVPLTYEYVGETQSSQQVEIRARVNGFLEQRLYTEGALVKAGQVMFRMDQKPFKAALEAAQAELAQQQARLTTARANLARVRPLAARNALSQKDLDDATGQEQAAAAAVEAAKANVTNAKLNLGYTTIMSPVDGLSSYAKKQVGSYIDASNSLLTYVAKLDPIWINFSLSENEVLGFQSQSAAGTLKLPDRGAMEVEIVLADGSVYPRRGHIAFADASFNSETGTYLIRAEMPNGQGMLRPGQFVRVRVMGALRTRAITVPQEAVVQGQRGQSVWLVGKDNKAESRVVDVGEWSHGNWVIRSGLREGDTVIVDGSVRLAPGAPVKPVAAAPQATDGARPPAAPPGPPAAAPTAPAGAQPAKGAAS</sequence>
<accession>A0A3G8H8A4</accession>
<gene>
    <name evidence="9" type="ORF">EHF44_23290</name>
</gene>
<feature type="domain" description="Multidrug resistance protein MdtA-like alpha-helical hairpin" evidence="5">
    <location>
        <begin position="106"/>
        <end position="175"/>
    </location>
</feature>